<protein>
    <submittedName>
        <fullName evidence="3">Uncharacterized conserved protein YbbC, DUF1343 family</fullName>
    </submittedName>
</protein>
<dbReference type="PIRSF" id="PIRSF016719">
    <property type="entry name" value="UCP016719"/>
    <property type="match status" value="1"/>
</dbReference>
<dbReference type="InterPro" id="IPR048502">
    <property type="entry name" value="NamZ_N"/>
</dbReference>
<evidence type="ECO:0000313" key="3">
    <source>
        <dbReference type="EMBL" id="SFU45083.1"/>
    </source>
</evidence>
<evidence type="ECO:0000259" key="2">
    <source>
        <dbReference type="Pfam" id="PF20732"/>
    </source>
</evidence>
<dbReference type="AlphaFoldDB" id="A0A1I7G9G4"/>
<dbReference type="Gene3D" id="3.90.1150.140">
    <property type="match status" value="1"/>
</dbReference>
<dbReference type="RefSeq" id="WP_074949447.1">
    <property type="nucleotide sequence ID" value="NZ_FPBV01000002.1"/>
</dbReference>
<dbReference type="Pfam" id="PF20732">
    <property type="entry name" value="NamZ_C"/>
    <property type="match status" value="1"/>
</dbReference>
<keyword evidence="4" id="KW-1185">Reference proteome</keyword>
<dbReference type="STRING" id="392015.SAMN05421543_10287"/>
<dbReference type="Gene3D" id="3.40.50.12170">
    <property type="entry name" value="Uncharacterised protein PF07075, DUF1343"/>
    <property type="match status" value="1"/>
</dbReference>
<dbReference type="PANTHER" id="PTHR42915:SF1">
    <property type="entry name" value="PEPTIDOGLYCAN BETA-N-ACETYLMURAMIDASE NAMZ"/>
    <property type="match status" value="1"/>
</dbReference>
<dbReference type="EMBL" id="FPBV01000002">
    <property type="protein sequence ID" value="SFU45083.1"/>
    <property type="molecule type" value="Genomic_DNA"/>
</dbReference>
<evidence type="ECO:0000259" key="1">
    <source>
        <dbReference type="Pfam" id="PF07075"/>
    </source>
</evidence>
<dbReference type="GO" id="GO:0033922">
    <property type="term" value="F:peptidoglycan beta-N-acetylmuramidase activity"/>
    <property type="evidence" value="ECO:0007669"/>
    <property type="project" value="InterPro"/>
</dbReference>
<gene>
    <name evidence="3" type="ORF">SAMN05421543_10287</name>
</gene>
<accession>A0A1I7G9G4</accession>
<sequence length="384" mass="43071">MVRLGIERLVTEERHILSGKRVGLVTHYAMVDRNFRCTVDILVNDPAWTVVKLFGPEHGLLNCGREGEEIFTQIDEHTGLVAYSLYGPQYKPTADMLEGIDVLVIDLPDIGSRYYTNISTMVYCLEACAEVGIPCVVLDRPNPIGGMVREGNLQEPGYLSFVGCFPLPNRHGLTMGELAVLYHSTLTPSCPLTVVRMEGWRRRDLLPDTGLPFIPVSMNTTRLDMALLYPGTCLFEGTNLSEGRGTAHPFEFIGAPFIDGHRVAARFNALRLPGVVARPVYFVPTYQKYNGELCQGVQLHVVDRQSLQPVRTGILLLQLIAEMYPESFAFQARHKDGRLAFDLLAGTDRLRRWILTGEADRYLEEAASEVEVFHQQVRDVLLYS</sequence>
<name>A0A1I7G9G4_9BACL</name>
<evidence type="ECO:0000313" key="4">
    <source>
        <dbReference type="Proteomes" id="UP000183508"/>
    </source>
</evidence>
<dbReference type="Proteomes" id="UP000183508">
    <property type="component" value="Unassembled WGS sequence"/>
</dbReference>
<dbReference type="Pfam" id="PF07075">
    <property type="entry name" value="NamZ_N"/>
    <property type="match status" value="1"/>
</dbReference>
<proteinExistence type="predicted"/>
<dbReference type="InterPro" id="IPR048503">
    <property type="entry name" value="NamZ_C"/>
</dbReference>
<organism evidence="3 4">
    <name type="scientific">Alicyclobacillus macrosporangiidus</name>
    <dbReference type="NCBI Taxonomy" id="392015"/>
    <lineage>
        <taxon>Bacteria</taxon>
        <taxon>Bacillati</taxon>
        <taxon>Bacillota</taxon>
        <taxon>Bacilli</taxon>
        <taxon>Bacillales</taxon>
        <taxon>Alicyclobacillaceae</taxon>
        <taxon>Alicyclobacillus</taxon>
    </lineage>
</organism>
<dbReference type="OrthoDB" id="9801061at2"/>
<reference evidence="4" key="1">
    <citation type="submission" date="2016-10" db="EMBL/GenBank/DDBJ databases">
        <authorList>
            <person name="Varghese N."/>
        </authorList>
    </citation>
    <scope>NUCLEOTIDE SEQUENCE [LARGE SCALE GENOMIC DNA]</scope>
    <source>
        <strain evidence="4">DSM 17980</strain>
    </source>
</reference>
<feature type="domain" description="Peptidoglycan beta-N-acetylmuramidase NamZ C-terminal" evidence="2">
    <location>
        <begin position="227"/>
        <end position="383"/>
    </location>
</feature>
<dbReference type="InterPro" id="IPR008302">
    <property type="entry name" value="NamZ"/>
</dbReference>
<dbReference type="PANTHER" id="PTHR42915">
    <property type="entry name" value="HYPOTHETICAL 460 KDA PROTEIN IN FEUA-SIGW INTERGENIC REGION [PRECURSOR]"/>
    <property type="match status" value="1"/>
</dbReference>
<feature type="domain" description="Peptidoglycan beta-N-acetylmuramidase NamZ N-terminal" evidence="1">
    <location>
        <begin position="22"/>
        <end position="222"/>
    </location>
</feature>
<dbReference type="eggNOG" id="COG3876">
    <property type="taxonomic scope" value="Bacteria"/>
</dbReference>